<feature type="non-terminal residue" evidence="1">
    <location>
        <position position="1"/>
    </location>
</feature>
<gene>
    <name evidence="1" type="ORF">AFUS01_LOCUS8077</name>
</gene>
<organism evidence="1 2">
    <name type="scientific">Allacma fusca</name>
    <dbReference type="NCBI Taxonomy" id="39272"/>
    <lineage>
        <taxon>Eukaryota</taxon>
        <taxon>Metazoa</taxon>
        <taxon>Ecdysozoa</taxon>
        <taxon>Arthropoda</taxon>
        <taxon>Hexapoda</taxon>
        <taxon>Collembola</taxon>
        <taxon>Symphypleona</taxon>
        <taxon>Sminthuridae</taxon>
        <taxon>Allacma</taxon>
    </lineage>
</organism>
<feature type="non-terminal residue" evidence="1">
    <location>
        <position position="54"/>
    </location>
</feature>
<name>A0A8J2JFI4_9HEXA</name>
<comment type="caution">
    <text evidence="1">The sequence shown here is derived from an EMBL/GenBank/DDBJ whole genome shotgun (WGS) entry which is preliminary data.</text>
</comment>
<reference evidence="1" key="1">
    <citation type="submission" date="2021-06" db="EMBL/GenBank/DDBJ databases">
        <authorList>
            <person name="Hodson N. C."/>
            <person name="Mongue J. A."/>
            <person name="Jaron S. K."/>
        </authorList>
    </citation>
    <scope>NUCLEOTIDE SEQUENCE</scope>
</reference>
<evidence type="ECO:0000313" key="2">
    <source>
        <dbReference type="Proteomes" id="UP000708208"/>
    </source>
</evidence>
<sequence>KKSQMTLDSFAVPYLKDSGLYQRQFEELLVEYVNETNQPFNIVNSDVFVKFARF</sequence>
<dbReference type="Proteomes" id="UP000708208">
    <property type="component" value="Unassembled WGS sequence"/>
</dbReference>
<keyword evidence="2" id="KW-1185">Reference proteome</keyword>
<evidence type="ECO:0000313" key="1">
    <source>
        <dbReference type="EMBL" id="CAG7718706.1"/>
    </source>
</evidence>
<proteinExistence type="predicted"/>
<accession>A0A8J2JFI4</accession>
<protein>
    <submittedName>
        <fullName evidence="1">Uncharacterized protein</fullName>
    </submittedName>
</protein>
<dbReference type="AlphaFoldDB" id="A0A8J2JFI4"/>
<dbReference type="EMBL" id="CAJVCH010055372">
    <property type="protein sequence ID" value="CAG7718706.1"/>
    <property type="molecule type" value="Genomic_DNA"/>
</dbReference>